<dbReference type="RefSeq" id="WP_183443650.1">
    <property type="nucleotide sequence ID" value="NZ_JACHXD010000022.1"/>
</dbReference>
<feature type="chain" id="PRO_5030659902" evidence="1">
    <location>
        <begin position="23"/>
        <end position="110"/>
    </location>
</feature>
<evidence type="ECO:0000256" key="1">
    <source>
        <dbReference type="SAM" id="SignalP"/>
    </source>
</evidence>
<dbReference type="EMBL" id="JACHXD010000022">
    <property type="protein sequence ID" value="MBB3121977.1"/>
    <property type="molecule type" value="Genomic_DNA"/>
</dbReference>
<evidence type="ECO:0000313" key="3">
    <source>
        <dbReference type="Proteomes" id="UP000541535"/>
    </source>
</evidence>
<keyword evidence="1" id="KW-0732">Signal</keyword>
<organism evidence="2 3">
    <name type="scientific">Pseudoduganella violacea</name>
    <dbReference type="NCBI Taxonomy" id="1715466"/>
    <lineage>
        <taxon>Bacteria</taxon>
        <taxon>Pseudomonadati</taxon>
        <taxon>Pseudomonadota</taxon>
        <taxon>Betaproteobacteria</taxon>
        <taxon>Burkholderiales</taxon>
        <taxon>Oxalobacteraceae</taxon>
        <taxon>Telluria group</taxon>
        <taxon>Pseudoduganella</taxon>
    </lineage>
</organism>
<feature type="signal peptide" evidence="1">
    <location>
        <begin position="1"/>
        <end position="22"/>
    </location>
</feature>
<dbReference type="AlphaFoldDB" id="A0A7W5BF09"/>
<gene>
    <name evidence="2" type="ORF">FHS03_005072</name>
</gene>
<proteinExistence type="predicted"/>
<comment type="caution">
    <text evidence="2">The sequence shown here is derived from an EMBL/GenBank/DDBJ whole genome shotgun (WGS) entry which is preliminary data.</text>
</comment>
<accession>A0A7W5BF09</accession>
<keyword evidence="3" id="KW-1185">Reference proteome</keyword>
<name>A0A7W5BF09_9BURK</name>
<reference evidence="2 3" key="1">
    <citation type="submission" date="2020-08" db="EMBL/GenBank/DDBJ databases">
        <title>Genomic Encyclopedia of Type Strains, Phase III (KMG-III): the genomes of soil and plant-associated and newly described type strains.</title>
        <authorList>
            <person name="Whitman W."/>
        </authorList>
    </citation>
    <scope>NUCLEOTIDE SEQUENCE [LARGE SCALE GENOMIC DNA]</scope>
    <source>
        <strain evidence="2 3">CECT 8897</strain>
    </source>
</reference>
<sequence>MTLLGKLAFAALVAATSAATHAADALPAQAPTAPKQAAAFTQAGWLNDMAALPSAFAPAAVRLRQAAPPPAPVQRSPIPAASGMLVLAALLLLFAGRAPAATPWQTIQVD</sequence>
<protein>
    <submittedName>
        <fullName evidence="2">Ferric-dicitrate binding protein FerR (Iron transport regulator)</fullName>
    </submittedName>
</protein>
<dbReference type="Proteomes" id="UP000541535">
    <property type="component" value="Unassembled WGS sequence"/>
</dbReference>
<evidence type="ECO:0000313" key="2">
    <source>
        <dbReference type="EMBL" id="MBB3121977.1"/>
    </source>
</evidence>